<dbReference type="PANTHER" id="PTHR46399">
    <property type="entry name" value="B30.2/SPRY DOMAIN-CONTAINING PROTEIN"/>
    <property type="match status" value="1"/>
</dbReference>
<comment type="caution">
    <text evidence="4">The sequence shown here is derived from an EMBL/GenBank/DDBJ whole genome shotgun (WGS) entry which is preliminary data.</text>
</comment>
<dbReference type="GO" id="GO:0005219">
    <property type="term" value="F:ryanodine-sensitive calcium-release channel activity"/>
    <property type="evidence" value="ECO:0007669"/>
    <property type="project" value="TreeGrafter"/>
</dbReference>
<protein>
    <submittedName>
        <fullName evidence="4">Uncharacterized protein</fullName>
    </submittedName>
</protein>
<feature type="domain" description="RIH" evidence="2">
    <location>
        <begin position="20"/>
        <end position="175"/>
    </location>
</feature>
<dbReference type="Pfam" id="PF01365">
    <property type="entry name" value="RYDR_ITPR"/>
    <property type="match status" value="1"/>
</dbReference>
<organism evidence="4 5">
    <name type="scientific">Rotaria magnacalcarata</name>
    <dbReference type="NCBI Taxonomy" id="392030"/>
    <lineage>
        <taxon>Eukaryota</taxon>
        <taxon>Metazoa</taxon>
        <taxon>Spiralia</taxon>
        <taxon>Gnathifera</taxon>
        <taxon>Rotifera</taxon>
        <taxon>Eurotatoria</taxon>
        <taxon>Bdelloidea</taxon>
        <taxon>Philodinida</taxon>
        <taxon>Philodinidae</taxon>
        <taxon>Rotaria</taxon>
    </lineage>
</organism>
<feature type="domain" description="Ryanodine receptor Ryr" evidence="3">
    <location>
        <begin position="581"/>
        <end position="664"/>
    </location>
</feature>
<dbReference type="Pfam" id="PF02026">
    <property type="entry name" value="RyR"/>
    <property type="match status" value="2"/>
</dbReference>
<dbReference type="EMBL" id="CAJOBI010010385">
    <property type="protein sequence ID" value="CAF4153347.1"/>
    <property type="molecule type" value="Genomic_DNA"/>
</dbReference>
<dbReference type="InterPro" id="IPR003032">
    <property type="entry name" value="Ryanodine_rcpt"/>
</dbReference>
<feature type="domain" description="Ryanodine receptor Ryr" evidence="3">
    <location>
        <begin position="499"/>
        <end position="554"/>
    </location>
</feature>
<feature type="non-terminal residue" evidence="4">
    <location>
        <position position="1"/>
    </location>
</feature>
<dbReference type="GO" id="GO:0030018">
    <property type="term" value="C:Z disc"/>
    <property type="evidence" value="ECO:0007669"/>
    <property type="project" value="TreeGrafter"/>
</dbReference>
<name>A0A8S2RIM2_9BILA</name>
<feature type="compositionally biased region" description="Polar residues" evidence="1">
    <location>
        <begin position="1"/>
        <end position="19"/>
    </location>
</feature>
<dbReference type="Proteomes" id="UP000676336">
    <property type="component" value="Unassembled WGS sequence"/>
</dbReference>
<reference evidence="4" key="1">
    <citation type="submission" date="2021-02" db="EMBL/GenBank/DDBJ databases">
        <authorList>
            <person name="Nowell W R."/>
        </authorList>
    </citation>
    <scope>NUCLEOTIDE SEQUENCE</scope>
</reference>
<dbReference type="GO" id="GO:0005790">
    <property type="term" value="C:smooth endoplasmic reticulum"/>
    <property type="evidence" value="ECO:0007669"/>
    <property type="project" value="TreeGrafter"/>
</dbReference>
<dbReference type="Gene3D" id="1.10.490.160">
    <property type="match status" value="1"/>
</dbReference>
<dbReference type="SUPFAM" id="SSF100909">
    <property type="entry name" value="IP3 receptor type 1 binding core, domain 2"/>
    <property type="match status" value="1"/>
</dbReference>
<dbReference type="InterPro" id="IPR015925">
    <property type="entry name" value="Ryanodine_IP3_receptor"/>
</dbReference>
<dbReference type="GO" id="GO:0006941">
    <property type="term" value="P:striated muscle contraction"/>
    <property type="evidence" value="ECO:0007669"/>
    <property type="project" value="TreeGrafter"/>
</dbReference>
<feature type="region of interest" description="Disordered" evidence="1">
    <location>
        <begin position="1"/>
        <end position="27"/>
    </location>
</feature>
<evidence type="ECO:0000259" key="2">
    <source>
        <dbReference type="Pfam" id="PF01365"/>
    </source>
</evidence>
<dbReference type="PANTHER" id="PTHR46399:SF8">
    <property type="entry name" value="B30.2_SPRY DOMAIN-CONTAINING PROTEIN"/>
    <property type="match status" value="1"/>
</dbReference>
<accession>A0A8S2RIM2</accession>
<proteinExistence type="predicted"/>
<evidence type="ECO:0000313" key="5">
    <source>
        <dbReference type="Proteomes" id="UP000676336"/>
    </source>
</evidence>
<dbReference type="InterPro" id="IPR000699">
    <property type="entry name" value="RIH_dom"/>
</dbReference>
<evidence type="ECO:0000256" key="1">
    <source>
        <dbReference type="SAM" id="MobiDB-lite"/>
    </source>
</evidence>
<evidence type="ECO:0000313" key="4">
    <source>
        <dbReference type="EMBL" id="CAF4153347.1"/>
    </source>
</evidence>
<dbReference type="AlphaFoldDB" id="A0A8S2RIM2"/>
<dbReference type="InterPro" id="IPR035910">
    <property type="entry name" value="RyR/IP3R_RIH_dom_sf"/>
</dbReference>
<gene>
    <name evidence="4" type="ORF">SMN809_LOCUS19865</name>
</gene>
<dbReference type="GO" id="GO:0034704">
    <property type="term" value="C:calcium channel complex"/>
    <property type="evidence" value="ECO:0007669"/>
    <property type="project" value="TreeGrafter"/>
</dbReference>
<dbReference type="GO" id="GO:0042383">
    <property type="term" value="C:sarcolemma"/>
    <property type="evidence" value="ECO:0007669"/>
    <property type="project" value="TreeGrafter"/>
</dbReference>
<dbReference type="GO" id="GO:0014808">
    <property type="term" value="P:release of sequestered calcium ion into cytosol by sarcoplasmic reticulum"/>
    <property type="evidence" value="ECO:0007669"/>
    <property type="project" value="TreeGrafter"/>
</dbReference>
<dbReference type="GO" id="GO:0033017">
    <property type="term" value="C:sarcoplasmic reticulum membrane"/>
    <property type="evidence" value="ECO:0007669"/>
    <property type="project" value="TreeGrafter"/>
</dbReference>
<evidence type="ECO:0000259" key="3">
    <source>
        <dbReference type="Pfam" id="PF02026"/>
    </source>
</evidence>
<sequence>MSSMSDLDGITQTNEGGENQDSHSTKEDKVELVTTCCKFLSYFCRTSRHNQRAMFEHLSYLLENSSMLLSRPSLRGSAPLDVASASVMDNNELALALRESHLEKIASYLSRCGTTRNEELFVQGYHDIGWDPVDGERFLDFLKFCVWVNGDTVEENADLVVRLLIRRPDCLGPALRGEGGGLLKAIKEGIAQSLYIARRQNPEDPVIQAAYQEIIDDESMHNLNEEYDHLQVRLPYTDDEEYIDLGAAELSFYAILVELLGRCAPSEETISMGKPNAIRAKSILKSLVSMHDLEGVLCLKFLLSTENSMPPGLQPAHKMSIVLFLERVYGIPDQETFFRLIEEAFLPDIRCATILDMAAVSESDLALALNRYLCTSVIPLMTSHAHYFEDCDHQSSLLESILHTIYRLSKCRSLTKNQLDSVCEFLLAFESTLKPSMMTPLLRKLVHDVPALTDQTIVPLRMLTQWYEHCSRHYTISATEEEKRLTMMLFQKLFDALASRIEQGWIYGEQINDKYRQHPNLKPYKSLDRKTVAKLEEPIRDALKSIEKIQFHLEKTDTGIARIATKPLQLKKQIDKTAPDYTPKAMDFNSVTMNRDIQDLSEALARNAHEIWAKKLKDSLAAIGGGLHSRLIPYELLTDKEKQKDLKFYQDLVKYLNIFGYHVVKNTQEKDAAISNLSIRVASMASLGNEKRFAYSLLEKLLEYVDRASVTMHNYKESSKYSLHETYLLATKDVKFFGKVVLPLIEKYFRSHKNYFITPSSLKTGMG</sequence>